<name>A0A916YDI6_9BACT</name>
<dbReference type="GO" id="GO:0000976">
    <property type="term" value="F:transcription cis-regulatory region binding"/>
    <property type="evidence" value="ECO:0007669"/>
    <property type="project" value="TreeGrafter"/>
</dbReference>
<gene>
    <name evidence="10" type="ORF">GCM10011514_01250</name>
</gene>
<dbReference type="SMART" id="SM00448">
    <property type="entry name" value="REC"/>
    <property type="match status" value="1"/>
</dbReference>
<dbReference type="CDD" id="cd17574">
    <property type="entry name" value="REC_OmpR"/>
    <property type="match status" value="1"/>
</dbReference>
<evidence type="ECO:0000256" key="6">
    <source>
        <dbReference type="PROSITE-ProRule" id="PRU00169"/>
    </source>
</evidence>
<dbReference type="GO" id="GO:0006355">
    <property type="term" value="P:regulation of DNA-templated transcription"/>
    <property type="evidence" value="ECO:0007669"/>
    <property type="project" value="InterPro"/>
</dbReference>
<reference evidence="10" key="1">
    <citation type="journal article" date="2014" name="Int. J. Syst. Evol. Microbiol.">
        <title>Complete genome sequence of Corynebacterium casei LMG S-19264T (=DSM 44701T), isolated from a smear-ripened cheese.</title>
        <authorList>
            <consortium name="US DOE Joint Genome Institute (JGI-PGF)"/>
            <person name="Walter F."/>
            <person name="Albersmeier A."/>
            <person name="Kalinowski J."/>
            <person name="Ruckert C."/>
        </authorList>
    </citation>
    <scope>NUCLEOTIDE SEQUENCE</scope>
    <source>
        <strain evidence="10">CGMCC 1.15958</strain>
    </source>
</reference>
<dbReference type="GO" id="GO:0000156">
    <property type="term" value="F:phosphorelay response regulator activity"/>
    <property type="evidence" value="ECO:0007669"/>
    <property type="project" value="TreeGrafter"/>
</dbReference>
<dbReference type="Gene3D" id="6.10.250.690">
    <property type="match status" value="1"/>
</dbReference>
<dbReference type="GO" id="GO:0005829">
    <property type="term" value="C:cytosol"/>
    <property type="evidence" value="ECO:0007669"/>
    <property type="project" value="TreeGrafter"/>
</dbReference>
<dbReference type="InterPro" id="IPR039420">
    <property type="entry name" value="WalR-like"/>
</dbReference>
<dbReference type="SUPFAM" id="SSF52172">
    <property type="entry name" value="CheY-like"/>
    <property type="match status" value="1"/>
</dbReference>
<dbReference type="CDD" id="cd00383">
    <property type="entry name" value="trans_reg_C"/>
    <property type="match status" value="1"/>
</dbReference>
<feature type="domain" description="Response regulatory" evidence="8">
    <location>
        <begin position="5"/>
        <end position="119"/>
    </location>
</feature>
<keyword evidence="5" id="KW-0804">Transcription</keyword>
<dbReference type="PROSITE" id="PS51755">
    <property type="entry name" value="OMPR_PHOB"/>
    <property type="match status" value="1"/>
</dbReference>
<keyword evidence="4 7" id="KW-0238">DNA-binding</keyword>
<protein>
    <submittedName>
        <fullName evidence="10">DNA-binding response regulator</fullName>
    </submittedName>
</protein>
<evidence type="ECO:0000313" key="11">
    <source>
        <dbReference type="Proteomes" id="UP000609064"/>
    </source>
</evidence>
<dbReference type="PANTHER" id="PTHR48111">
    <property type="entry name" value="REGULATOR OF RPOS"/>
    <property type="match status" value="1"/>
</dbReference>
<evidence type="ECO:0000256" key="4">
    <source>
        <dbReference type="ARBA" id="ARBA00023125"/>
    </source>
</evidence>
<dbReference type="Gene3D" id="1.10.10.10">
    <property type="entry name" value="Winged helix-like DNA-binding domain superfamily/Winged helix DNA-binding domain"/>
    <property type="match status" value="1"/>
</dbReference>
<feature type="DNA-binding region" description="OmpR/PhoB-type" evidence="7">
    <location>
        <begin position="130"/>
        <end position="229"/>
    </location>
</feature>
<dbReference type="FunFam" id="1.10.10.10:FF:000005">
    <property type="entry name" value="Two-component system response regulator"/>
    <property type="match status" value="1"/>
</dbReference>
<evidence type="ECO:0000256" key="3">
    <source>
        <dbReference type="ARBA" id="ARBA00023015"/>
    </source>
</evidence>
<dbReference type="GO" id="GO:0032993">
    <property type="term" value="C:protein-DNA complex"/>
    <property type="evidence" value="ECO:0007669"/>
    <property type="project" value="TreeGrafter"/>
</dbReference>
<dbReference type="EMBL" id="BMKK01000001">
    <property type="protein sequence ID" value="GGD40919.1"/>
    <property type="molecule type" value="Genomic_DNA"/>
</dbReference>
<dbReference type="PANTHER" id="PTHR48111:SF22">
    <property type="entry name" value="REGULATOR OF RPOS"/>
    <property type="match status" value="1"/>
</dbReference>
<keyword evidence="11" id="KW-1185">Reference proteome</keyword>
<dbReference type="RefSeq" id="WP_188763611.1">
    <property type="nucleotide sequence ID" value="NZ_BMKK01000001.1"/>
</dbReference>
<keyword evidence="3" id="KW-0805">Transcription regulation</keyword>
<evidence type="ECO:0000259" key="8">
    <source>
        <dbReference type="PROSITE" id="PS50110"/>
    </source>
</evidence>
<dbReference type="SMART" id="SM00862">
    <property type="entry name" value="Trans_reg_C"/>
    <property type="match status" value="1"/>
</dbReference>
<dbReference type="Gene3D" id="3.40.50.2300">
    <property type="match status" value="1"/>
</dbReference>
<evidence type="ECO:0000256" key="7">
    <source>
        <dbReference type="PROSITE-ProRule" id="PRU01091"/>
    </source>
</evidence>
<sequence length="230" mass="26492">MEKKKILIVEDDQRLAENLVKGLSEKDFETEIAFDGQIGLRFALSGKYDLILLDVNLPLMNGYEVCAKIRERDRQTPIIMLTALGETDDKILGFEKGADDYIVKPFEYRELIARVNVFLKRAYAENETNANILRIADLEINFESKMATRQGKHIDLTPKEFSLLEYLIRNKGKVVSKAEIAEKIWEGNNAENSLNVIEVYINFLRKKIDKDFEPKLIHTKTGMGYVLKDE</sequence>
<keyword evidence="2" id="KW-0902">Two-component regulatory system</keyword>
<dbReference type="Proteomes" id="UP000609064">
    <property type="component" value="Unassembled WGS sequence"/>
</dbReference>
<dbReference type="InterPro" id="IPR001867">
    <property type="entry name" value="OmpR/PhoB-type_DNA-bd"/>
</dbReference>
<evidence type="ECO:0000259" key="9">
    <source>
        <dbReference type="PROSITE" id="PS51755"/>
    </source>
</evidence>
<dbReference type="InterPro" id="IPR036388">
    <property type="entry name" value="WH-like_DNA-bd_sf"/>
</dbReference>
<dbReference type="InterPro" id="IPR001789">
    <property type="entry name" value="Sig_transdc_resp-reg_receiver"/>
</dbReference>
<dbReference type="FunFam" id="3.40.50.2300:FF:000001">
    <property type="entry name" value="DNA-binding response regulator PhoB"/>
    <property type="match status" value="1"/>
</dbReference>
<evidence type="ECO:0000256" key="1">
    <source>
        <dbReference type="ARBA" id="ARBA00022553"/>
    </source>
</evidence>
<evidence type="ECO:0000256" key="5">
    <source>
        <dbReference type="ARBA" id="ARBA00023163"/>
    </source>
</evidence>
<evidence type="ECO:0000313" key="10">
    <source>
        <dbReference type="EMBL" id="GGD40919.1"/>
    </source>
</evidence>
<dbReference type="PROSITE" id="PS50110">
    <property type="entry name" value="RESPONSE_REGULATORY"/>
    <property type="match status" value="1"/>
</dbReference>
<comment type="caution">
    <text evidence="10">The sequence shown here is derived from an EMBL/GenBank/DDBJ whole genome shotgun (WGS) entry which is preliminary data.</text>
</comment>
<dbReference type="InterPro" id="IPR011006">
    <property type="entry name" value="CheY-like_superfamily"/>
</dbReference>
<proteinExistence type="predicted"/>
<dbReference type="Pfam" id="PF00072">
    <property type="entry name" value="Response_reg"/>
    <property type="match status" value="1"/>
</dbReference>
<reference evidence="10" key="2">
    <citation type="submission" date="2020-09" db="EMBL/GenBank/DDBJ databases">
        <authorList>
            <person name="Sun Q."/>
            <person name="Zhou Y."/>
        </authorList>
    </citation>
    <scope>NUCLEOTIDE SEQUENCE</scope>
    <source>
        <strain evidence="10">CGMCC 1.15958</strain>
    </source>
</reference>
<accession>A0A916YDI6</accession>
<evidence type="ECO:0000256" key="2">
    <source>
        <dbReference type="ARBA" id="ARBA00023012"/>
    </source>
</evidence>
<feature type="domain" description="OmpR/PhoB-type" evidence="9">
    <location>
        <begin position="130"/>
        <end position="229"/>
    </location>
</feature>
<organism evidence="10 11">
    <name type="scientific">Emticicia aquatilis</name>
    <dbReference type="NCBI Taxonomy" id="1537369"/>
    <lineage>
        <taxon>Bacteria</taxon>
        <taxon>Pseudomonadati</taxon>
        <taxon>Bacteroidota</taxon>
        <taxon>Cytophagia</taxon>
        <taxon>Cytophagales</taxon>
        <taxon>Leadbetterellaceae</taxon>
        <taxon>Emticicia</taxon>
    </lineage>
</organism>
<feature type="modified residue" description="4-aspartylphosphate" evidence="6">
    <location>
        <position position="54"/>
    </location>
</feature>
<dbReference type="Pfam" id="PF00486">
    <property type="entry name" value="Trans_reg_C"/>
    <property type="match status" value="1"/>
</dbReference>
<dbReference type="AlphaFoldDB" id="A0A916YDI6"/>
<keyword evidence="1 6" id="KW-0597">Phosphoprotein</keyword>